<accession>A0A2K4ZHD4</accession>
<evidence type="ECO:0000256" key="3">
    <source>
        <dbReference type="ARBA" id="ARBA00023136"/>
    </source>
</evidence>
<keyword evidence="2" id="KW-0732">Signal</keyword>
<dbReference type="Pfam" id="PF13416">
    <property type="entry name" value="SBP_bac_8"/>
    <property type="match status" value="1"/>
</dbReference>
<feature type="region of interest" description="Disordered" evidence="6">
    <location>
        <begin position="1"/>
        <end position="41"/>
    </location>
</feature>
<dbReference type="PANTHER" id="PTHR43649:SF33">
    <property type="entry name" value="POLYGALACTURONAN_RHAMNOGALACTURONAN-BINDING PROTEIN YTCQ"/>
    <property type="match status" value="1"/>
</dbReference>
<evidence type="ECO:0000256" key="6">
    <source>
        <dbReference type="SAM" id="MobiDB-lite"/>
    </source>
</evidence>
<gene>
    <name evidence="7" type="primary">lipO_18</name>
    <name evidence="7" type="ORF">AMURIS_02599</name>
</gene>
<dbReference type="AlphaFoldDB" id="A0A2K4ZHD4"/>
<dbReference type="Gene3D" id="3.40.190.10">
    <property type="entry name" value="Periplasmic binding protein-like II"/>
    <property type="match status" value="2"/>
</dbReference>
<dbReference type="InterPro" id="IPR006059">
    <property type="entry name" value="SBP"/>
</dbReference>
<keyword evidence="4" id="KW-0564">Palmitate</keyword>
<dbReference type="RefSeq" id="WP_103239954.1">
    <property type="nucleotide sequence ID" value="NZ_JANJZD010000011.1"/>
</dbReference>
<sequence>MEIPSRAVRLRADPVRLPTTLPKRHPGGAEGEQSESASQYQTTFGSKQFDGVTIQVELWDRENSPEGSTITDNKWTRYIQEKMSAVGINVEFVTVPRGDEVNWLRSAMAGDTAPDIVLTYTYSIAQEYYEQGGVWDLSEFVDGADQALNMKSYLGQDVIDYGRLTGGEELCGIIARRATTARSNFYVRKDWMDELNLQVPTTTDELYDFVEKMVKENPDGRTDIIGTSTWDDGYFLAAFSKLATDPTESLIACKLTRDYFDEGMKELYKFKNKLYNNGLMDQEYYARSGDDFTSFIVNGRYATFEDHVIASVDLSRGSRLQTLQENDPSADLVSIPPLQNIWDGKQYSTIYSPGGLIAFCPKSADAETVEACMTYLDWLCTEEGGFVISHGFEGEHYNLEEGAPIVIDAAYNSKDKDWVNVDLFLTGNSGYFADPSIFSKSTAFKYPGYEDHVIADYEHALTGDYINDIDDSLYTSPSQPELAADINLVKEEWVVKLITCPEAEFEDNYASYMAALKDAGVETIEQERRDHFAGN</sequence>
<proteinExistence type="predicted"/>
<dbReference type="InterPro" id="IPR050490">
    <property type="entry name" value="Bact_solute-bd_prot1"/>
</dbReference>
<dbReference type="SUPFAM" id="SSF53850">
    <property type="entry name" value="Periplasmic binding protein-like II"/>
    <property type="match status" value="1"/>
</dbReference>
<dbReference type="EMBL" id="OFSM01000012">
    <property type="protein sequence ID" value="SOY29878.1"/>
    <property type="molecule type" value="Genomic_DNA"/>
</dbReference>
<keyword evidence="1" id="KW-1003">Cell membrane</keyword>
<evidence type="ECO:0000256" key="1">
    <source>
        <dbReference type="ARBA" id="ARBA00022475"/>
    </source>
</evidence>
<evidence type="ECO:0000313" key="8">
    <source>
        <dbReference type="Proteomes" id="UP000236311"/>
    </source>
</evidence>
<organism evidence="7 8">
    <name type="scientific">Acetatifactor muris</name>
    <dbReference type="NCBI Taxonomy" id="879566"/>
    <lineage>
        <taxon>Bacteria</taxon>
        <taxon>Bacillati</taxon>
        <taxon>Bacillota</taxon>
        <taxon>Clostridia</taxon>
        <taxon>Lachnospirales</taxon>
        <taxon>Lachnospiraceae</taxon>
        <taxon>Acetatifactor</taxon>
    </lineage>
</organism>
<dbReference type="PANTHER" id="PTHR43649">
    <property type="entry name" value="ARABINOSE-BINDING PROTEIN-RELATED"/>
    <property type="match status" value="1"/>
</dbReference>
<name>A0A2K4ZHD4_9FIRM</name>
<dbReference type="OrthoDB" id="2492023at2"/>
<reference evidence="7 8" key="1">
    <citation type="submission" date="2018-01" db="EMBL/GenBank/DDBJ databases">
        <authorList>
            <person name="Gaut B.S."/>
            <person name="Morton B.R."/>
            <person name="Clegg M.T."/>
            <person name="Duvall M.R."/>
        </authorList>
    </citation>
    <scope>NUCLEOTIDE SEQUENCE [LARGE SCALE GENOMIC DNA]</scope>
    <source>
        <strain evidence="7">GP69</strain>
    </source>
</reference>
<keyword evidence="5 7" id="KW-0449">Lipoprotein</keyword>
<dbReference type="Proteomes" id="UP000236311">
    <property type="component" value="Unassembled WGS sequence"/>
</dbReference>
<keyword evidence="8" id="KW-1185">Reference proteome</keyword>
<protein>
    <submittedName>
        <fullName evidence="7">Lipoprotein LipO</fullName>
    </submittedName>
</protein>
<evidence type="ECO:0000313" key="7">
    <source>
        <dbReference type="EMBL" id="SOY29878.1"/>
    </source>
</evidence>
<evidence type="ECO:0000256" key="2">
    <source>
        <dbReference type="ARBA" id="ARBA00022729"/>
    </source>
</evidence>
<keyword evidence="3" id="KW-0472">Membrane</keyword>
<evidence type="ECO:0000256" key="4">
    <source>
        <dbReference type="ARBA" id="ARBA00023139"/>
    </source>
</evidence>
<evidence type="ECO:0000256" key="5">
    <source>
        <dbReference type="ARBA" id="ARBA00023288"/>
    </source>
</evidence>